<name>A0A9R1UC43_9HYME</name>
<dbReference type="PANTHER" id="PTHR45791">
    <property type="entry name" value="CALCIUM AND INTEGRIN BINDING FAMILY MEMBER 2"/>
    <property type="match status" value="1"/>
</dbReference>
<dbReference type="PANTHER" id="PTHR45791:SF9">
    <property type="entry name" value="FREQUENIN-1-LIKE PROTEIN"/>
    <property type="match status" value="1"/>
</dbReference>
<keyword evidence="7" id="KW-0401">Integrin</keyword>
<dbReference type="Gene3D" id="1.10.238.10">
    <property type="entry name" value="EF-hand"/>
    <property type="match status" value="1"/>
</dbReference>
<dbReference type="PROSITE" id="PS00018">
    <property type="entry name" value="EF_HAND_1"/>
    <property type="match status" value="1"/>
</dbReference>
<sequence length="226" mass="26178">MGSSNSKKVDITREILEEYAQLTYLNKAEILHIFRLFKSLAPRELAENFHHRLPTQDILKVLPQLRYNPFRESILQVFSSKKDGRMSFEDLLDLCSGMSDKCPEDVRAAWAFQILDFDGDNQLSIDDLIELVERITGLDHNGHIRIDRSSAEFVAQVVFYQFISDEIYSPSSNNWYSRNWISIGLEASDFRNLFTWLLGCQNSDKPSDSMLEDCSVYVGTIHRIRL</sequence>
<dbReference type="FunFam" id="1.10.238.10:FF:000079">
    <property type="entry name" value="Calcium and integrin-binding family member 2"/>
    <property type="match status" value="1"/>
</dbReference>
<dbReference type="InterPro" id="IPR018247">
    <property type="entry name" value="EF_Hand_1_Ca_BS"/>
</dbReference>
<dbReference type="InterPro" id="IPR051433">
    <property type="entry name" value="CIBP"/>
</dbReference>
<feature type="domain" description="EF-hand" evidence="5">
    <location>
        <begin position="103"/>
        <end position="138"/>
    </location>
</feature>
<keyword evidence="4" id="KW-0460">Magnesium</keyword>
<evidence type="ECO:0000313" key="6">
    <source>
        <dbReference type="Proteomes" id="UP000694866"/>
    </source>
</evidence>
<gene>
    <name evidence="7" type="primary">LOC105274218</name>
</gene>
<organism evidence="6 7">
    <name type="scientific">Fopius arisanus</name>
    <dbReference type="NCBI Taxonomy" id="64838"/>
    <lineage>
        <taxon>Eukaryota</taxon>
        <taxon>Metazoa</taxon>
        <taxon>Ecdysozoa</taxon>
        <taxon>Arthropoda</taxon>
        <taxon>Hexapoda</taxon>
        <taxon>Insecta</taxon>
        <taxon>Pterygota</taxon>
        <taxon>Neoptera</taxon>
        <taxon>Endopterygota</taxon>
        <taxon>Hymenoptera</taxon>
        <taxon>Apocrita</taxon>
        <taxon>Ichneumonoidea</taxon>
        <taxon>Braconidae</taxon>
        <taxon>Opiinae</taxon>
        <taxon>Fopius</taxon>
    </lineage>
</organism>
<dbReference type="KEGG" id="fas:105274218"/>
<dbReference type="GO" id="GO:0000287">
    <property type="term" value="F:magnesium ion binding"/>
    <property type="evidence" value="ECO:0007669"/>
    <property type="project" value="TreeGrafter"/>
</dbReference>
<dbReference type="InterPro" id="IPR011992">
    <property type="entry name" value="EF-hand-dom_pair"/>
</dbReference>
<dbReference type="SUPFAM" id="SSF47473">
    <property type="entry name" value="EF-hand"/>
    <property type="match status" value="1"/>
</dbReference>
<dbReference type="PROSITE" id="PS50222">
    <property type="entry name" value="EF_HAND_2"/>
    <property type="match status" value="1"/>
</dbReference>
<dbReference type="OrthoDB" id="114727at2759"/>
<dbReference type="Proteomes" id="UP000694866">
    <property type="component" value="Unplaced"/>
</dbReference>
<dbReference type="InterPro" id="IPR002048">
    <property type="entry name" value="EF_hand_dom"/>
</dbReference>
<proteinExistence type="predicted"/>
<dbReference type="AlphaFoldDB" id="A0A9R1UC43"/>
<evidence type="ECO:0000259" key="5">
    <source>
        <dbReference type="PROSITE" id="PS50222"/>
    </source>
</evidence>
<protein>
    <submittedName>
        <fullName evidence="7">Calcium and integrin-binding protein 1 isoform X1</fullName>
    </submittedName>
</protein>
<keyword evidence="1" id="KW-0479">Metal-binding</keyword>
<dbReference type="RefSeq" id="XP_011315443.1">
    <property type="nucleotide sequence ID" value="XM_011317141.1"/>
</dbReference>
<dbReference type="GO" id="GO:0007229">
    <property type="term" value="P:integrin-mediated signaling pathway"/>
    <property type="evidence" value="ECO:0007669"/>
    <property type="project" value="UniProtKB-KW"/>
</dbReference>
<accession>A0A9R1UC43</accession>
<dbReference type="GO" id="GO:0005509">
    <property type="term" value="F:calcium ion binding"/>
    <property type="evidence" value="ECO:0007669"/>
    <property type="project" value="InterPro"/>
</dbReference>
<keyword evidence="3" id="KW-0106">Calcium</keyword>
<evidence type="ECO:0000256" key="4">
    <source>
        <dbReference type="ARBA" id="ARBA00022842"/>
    </source>
</evidence>
<evidence type="ECO:0000256" key="1">
    <source>
        <dbReference type="ARBA" id="ARBA00022723"/>
    </source>
</evidence>
<keyword evidence="2" id="KW-0677">Repeat</keyword>
<dbReference type="GeneID" id="105274218"/>
<keyword evidence="6" id="KW-1185">Reference proteome</keyword>
<evidence type="ECO:0000256" key="3">
    <source>
        <dbReference type="ARBA" id="ARBA00022837"/>
    </source>
</evidence>
<evidence type="ECO:0000256" key="2">
    <source>
        <dbReference type="ARBA" id="ARBA00022737"/>
    </source>
</evidence>
<reference evidence="7" key="1">
    <citation type="submission" date="2025-08" db="UniProtKB">
        <authorList>
            <consortium name="RefSeq"/>
        </authorList>
    </citation>
    <scope>IDENTIFICATION</scope>
    <source>
        <strain evidence="7">USDA-PBARC FA_bdor</strain>
        <tissue evidence="7">Whole organism</tissue>
    </source>
</reference>
<evidence type="ECO:0000313" key="7">
    <source>
        <dbReference type="RefSeq" id="XP_011315443.1"/>
    </source>
</evidence>